<feature type="domain" description="DUF7580" evidence="2">
    <location>
        <begin position="358"/>
        <end position="603"/>
    </location>
</feature>
<keyword evidence="4" id="KW-1185">Reference proteome</keyword>
<feature type="signal peptide" evidence="1">
    <location>
        <begin position="1"/>
        <end position="21"/>
    </location>
</feature>
<evidence type="ECO:0000259" key="2">
    <source>
        <dbReference type="Pfam" id="PF24476"/>
    </source>
</evidence>
<reference evidence="3" key="1">
    <citation type="submission" date="2022-11" db="EMBL/GenBank/DDBJ databases">
        <title>Chromosomal genome sequence assembly and mating type (MAT) locus characterization of the leprose asexual lichenized fungus Lepraria neglecta (Nyl.) Erichsen.</title>
        <authorList>
            <person name="Allen J.L."/>
            <person name="Pfeffer B."/>
        </authorList>
    </citation>
    <scope>NUCLEOTIDE SEQUENCE</scope>
    <source>
        <strain evidence="3">Allen 5258</strain>
    </source>
</reference>
<dbReference type="PANTHER" id="PTHR35186">
    <property type="entry name" value="ANK_REP_REGION DOMAIN-CONTAINING PROTEIN"/>
    <property type="match status" value="1"/>
</dbReference>
<name>A0AAD9ZFT5_9LECA</name>
<keyword evidence="1" id="KW-0732">Signal</keyword>
<proteinExistence type="predicted"/>
<dbReference type="PANTHER" id="PTHR35186:SF4">
    <property type="entry name" value="PRION-INHIBITION AND PROPAGATION HELO DOMAIN-CONTAINING PROTEIN"/>
    <property type="match status" value="1"/>
</dbReference>
<dbReference type="Proteomes" id="UP001276659">
    <property type="component" value="Unassembled WGS sequence"/>
</dbReference>
<gene>
    <name evidence="3" type="ORF">OEA41_000529</name>
</gene>
<evidence type="ECO:0000256" key="1">
    <source>
        <dbReference type="SAM" id="SignalP"/>
    </source>
</evidence>
<sequence length="615" mass="69108">MSGVEVAAGLALAVLPILLSATNYYDGCLSPFLRYKKYSKEAKKYHQQLEVLKTIYRNECLCLLEDVVEHEVATNMLNLPTHKAWLDGELDGQVVRQLGDSKDAFIAVIELIEQHLQEIDDEHKNFNAVIHQANEGKKNVVKDRSWKRRVGQKLCFSFSKSRLDGNVTQLRSLNGDFKILSQQTRSSALKRALTSTVPSRDACREIERCQIIGKASQQVYEALGNACTKHSEHQAHCCVEVEQAVVDEEHGSQVKFNMAFTHLTLAGAADKSDLLWFVMDSTISDAVALGSKCAATLFKGHLAQTLKRQLDPIPAPTGKKVKKSVRFQMPTPATNPSPNPPRSLPPATMIPPALDLKDSMRKDFCDYLRRYYRQPLQETTCVCVLKDTDSCRNVVYPSTSAVNAQRRQAVSLGQLISSFSNQGANRRVPLYEKLRLAKTLAVAVLQYHATPWLRTSWRSEDVYFFGLDEGALLQEMPSLTAPHLNVKVRGPNGQLSRASTFPTHSFVCNPLLFSLGVVLLEIAHSSHLESLQRPSDLDNNQENRYTEFFVARRLAKAADTDMGRSYHSIVERLVECDFGCGHDLKDQRLQIAFYNDVICPLDKLEQRLRDFHFGA</sequence>
<dbReference type="EMBL" id="JASNWA010000003">
    <property type="protein sequence ID" value="KAK3178394.1"/>
    <property type="molecule type" value="Genomic_DNA"/>
</dbReference>
<evidence type="ECO:0000313" key="4">
    <source>
        <dbReference type="Proteomes" id="UP001276659"/>
    </source>
</evidence>
<dbReference type="AlphaFoldDB" id="A0AAD9ZFT5"/>
<dbReference type="Pfam" id="PF24476">
    <property type="entry name" value="DUF7580"/>
    <property type="match status" value="1"/>
</dbReference>
<feature type="chain" id="PRO_5041950642" description="DUF7580 domain-containing protein" evidence="1">
    <location>
        <begin position="22"/>
        <end position="615"/>
    </location>
</feature>
<protein>
    <recommendedName>
        <fullName evidence="2">DUF7580 domain-containing protein</fullName>
    </recommendedName>
</protein>
<dbReference type="InterPro" id="IPR056002">
    <property type="entry name" value="DUF7580"/>
</dbReference>
<evidence type="ECO:0000313" key="3">
    <source>
        <dbReference type="EMBL" id="KAK3178394.1"/>
    </source>
</evidence>
<comment type="caution">
    <text evidence="3">The sequence shown here is derived from an EMBL/GenBank/DDBJ whole genome shotgun (WGS) entry which is preliminary data.</text>
</comment>
<accession>A0AAD9ZFT5</accession>
<organism evidence="3 4">
    <name type="scientific">Lepraria neglecta</name>
    <dbReference type="NCBI Taxonomy" id="209136"/>
    <lineage>
        <taxon>Eukaryota</taxon>
        <taxon>Fungi</taxon>
        <taxon>Dikarya</taxon>
        <taxon>Ascomycota</taxon>
        <taxon>Pezizomycotina</taxon>
        <taxon>Lecanoromycetes</taxon>
        <taxon>OSLEUM clade</taxon>
        <taxon>Lecanoromycetidae</taxon>
        <taxon>Lecanorales</taxon>
        <taxon>Lecanorineae</taxon>
        <taxon>Stereocaulaceae</taxon>
        <taxon>Lepraria</taxon>
    </lineage>
</organism>